<protein>
    <submittedName>
        <fullName evidence="1">Uncharacterized protein</fullName>
    </submittedName>
</protein>
<organism evidence="1 2">
    <name type="scientific">Pisolithus tinctorius Marx 270</name>
    <dbReference type="NCBI Taxonomy" id="870435"/>
    <lineage>
        <taxon>Eukaryota</taxon>
        <taxon>Fungi</taxon>
        <taxon>Dikarya</taxon>
        <taxon>Basidiomycota</taxon>
        <taxon>Agaricomycotina</taxon>
        <taxon>Agaricomycetes</taxon>
        <taxon>Agaricomycetidae</taxon>
        <taxon>Boletales</taxon>
        <taxon>Sclerodermatineae</taxon>
        <taxon>Pisolithaceae</taxon>
        <taxon>Pisolithus</taxon>
    </lineage>
</organism>
<dbReference type="EMBL" id="KN831968">
    <property type="protein sequence ID" value="KIO05069.1"/>
    <property type="molecule type" value="Genomic_DNA"/>
</dbReference>
<dbReference type="Proteomes" id="UP000054217">
    <property type="component" value="Unassembled WGS sequence"/>
</dbReference>
<keyword evidence="2" id="KW-1185">Reference proteome</keyword>
<name>A0A0C3PBJ3_PISTI</name>
<evidence type="ECO:0000313" key="1">
    <source>
        <dbReference type="EMBL" id="KIO05069.1"/>
    </source>
</evidence>
<evidence type="ECO:0000313" key="2">
    <source>
        <dbReference type="Proteomes" id="UP000054217"/>
    </source>
</evidence>
<reference evidence="2" key="2">
    <citation type="submission" date="2015-01" db="EMBL/GenBank/DDBJ databases">
        <title>Evolutionary Origins and Diversification of the Mycorrhizal Mutualists.</title>
        <authorList>
            <consortium name="DOE Joint Genome Institute"/>
            <consortium name="Mycorrhizal Genomics Consortium"/>
            <person name="Kohler A."/>
            <person name="Kuo A."/>
            <person name="Nagy L.G."/>
            <person name="Floudas D."/>
            <person name="Copeland A."/>
            <person name="Barry K.W."/>
            <person name="Cichocki N."/>
            <person name="Veneault-Fourrey C."/>
            <person name="LaButti K."/>
            <person name="Lindquist E.A."/>
            <person name="Lipzen A."/>
            <person name="Lundell T."/>
            <person name="Morin E."/>
            <person name="Murat C."/>
            <person name="Riley R."/>
            <person name="Ohm R."/>
            <person name="Sun H."/>
            <person name="Tunlid A."/>
            <person name="Henrissat B."/>
            <person name="Grigoriev I.V."/>
            <person name="Hibbett D.S."/>
            <person name="Martin F."/>
        </authorList>
    </citation>
    <scope>NUCLEOTIDE SEQUENCE [LARGE SCALE GENOMIC DNA]</scope>
    <source>
        <strain evidence="2">Marx 270</strain>
    </source>
</reference>
<gene>
    <name evidence="1" type="ORF">M404DRAFT_532835</name>
</gene>
<dbReference type="AlphaFoldDB" id="A0A0C3PBJ3"/>
<dbReference type="InParanoid" id="A0A0C3PBJ3"/>
<proteinExistence type="predicted"/>
<accession>A0A0C3PBJ3</accession>
<sequence>MTTEINGNVQSFFAEMHSFLQEVQDLGRTNHAETTTELRRILADIGREVGATLTLPVKRCGVLILPAFGSVCWSRAICAIIHHFGAEHSSWYHQT</sequence>
<dbReference type="HOGENOM" id="CLU_2373625_0_0_1"/>
<reference evidence="1 2" key="1">
    <citation type="submission" date="2014-04" db="EMBL/GenBank/DDBJ databases">
        <authorList>
            <consortium name="DOE Joint Genome Institute"/>
            <person name="Kuo A."/>
            <person name="Kohler A."/>
            <person name="Costa M.D."/>
            <person name="Nagy L.G."/>
            <person name="Floudas D."/>
            <person name="Copeland A."/>
            <person name="Barry K.W."/>
            <person name="Cichocki N."/>
            <person name="Veneault-Fourrey C."/>
            <person name="LaButti K."/>
            <person name="Lindquist E.A."/>
            <person name="Lipzen A."/>
            <person name="Lundell T."/>
            <person name="Morin E."/>
            <person name="Murat C."/>
            <person name="Sun H."/>
            <person name="Tunlid A."/>
            <person name="Henrissat B."/>
            <person name="Grigoriev I.V."/>
            <person name="Hibbett D.S."/>
            <person name="Martin F."/>
            <person name="Nordberg H.P."/>
            <person name="Cantor M.N."/>
            <person name="Hua S.X."/>
        </authorList>
    </citation>
    <scope>NUCLEOTIDE SEQUENCE [LARGE SCALE GENOMIC DNA]</scope>
    <source>
        <strain evidence="1 2">Marx 270</strain>
    </source>
</reference>